<evidence type="ECO:0000313" key="8">
    <source>
        <dbReference type="EMBL" id="MCP9610604.1"/>
    </source>
</evidence>
<dbReference type="PANTHER" id="PTHR30250:SF10">
    <property type="entry name" value="LIPOPOLYSACCHARIDE BIOSYNTHESIS PROTEIN WZXC"/>
    <property type="match status" value="1"/>
</dbReference>
<reference evidence="8 9" key="1">
    <citation type="submission" date="2022-07" db="EMBL/GenBank/DDBJ databases">
        <title>Fecal culturing of patients with breast cancer.</title>
        <authorList>
            <person name="Teng N.M.Y."/>
            <person name="Kiu R."/>
            <person name="Evans R."/>
            <person name="Baker D.J."/>
            <person name="Zenner C."/>
            <person name="Robinson S.D."/>
            <person name="Hall L.J."/>
        </authorList>
    </citation>
    <scope>NUCLEOTIDE SEQUENCE [LARGE SCALE GENOMIC DNA]</scope>
    <source>
        <strain evidence="8 9">LH1063</strain>
    </source>
</reference>
<feature type="transmembrane region" description="Helical" evidence="7">
    <location>
        <begin position="292"/>
        <end position="314"/>
    </location>
</feature>
<feature type="transmembrane region" description="Helical" evidence="7">
    <location>
        <begin position="254"/>
        <end position="272"/>
    </location>
</feature>
<dbReference type="Pfam" id="PF13440">
    <property type="entry name" value="Polysacc_synt_3"/>
    <property type="match status" value="1"/>
</dbReference>
<evidence type="ECO:0000256" key="4">
    <source>
        <dbReference type="ARBA" id="ARBA00022692"/>
    </source>
</evidence>
<dbReference type="InterPro" id="IPR050833">
    <property type="entry name" value="Poly_Biosynth_Transport"/>
</dbReference>
<feature type="transmembrane region" description="Helical" evidence="7">
    <location>
        <begin position="440"/>
        <end position="461"/>
    </location>
</feature>
<dbReference type="PANTHER" id="PTHR30250">
    <property type="entry name" value="PST FAMILY PREDICTED COLANIC ACID TRANSPORTER"/>
    <property type="match status" value="1"/>
</dbReference>
<name>A0ABT1ME21_9BACT</name>
<dbReference type="CDD" id="cd13127">
    <property type="entry name" value="MATE_tuaB_like"/>
    <property type="match status" value="1"/>
</dbReference>
<evidence type="ECO:0000256" key="2">
    <source>
        <dbReference type="ARBA" id="ARBA00007430"/>
    </source>
</evidence>
<gene>
    <name evidence="8" type="ORF">NMU02_00655</name>
</gene>
<evidence type="ECO:0000256" key="1">
    <source>
        <dbReference type="ARBA" id="ARBA00004651"/>
    </source>
</evidence>
<protein>
    <submittedName>
        <fullName evidence="8">Lipopolysaccharide biosynthesis protein</fullName>
    </submittedName>
</protein>
<accession>A0ABT1ME21</accession>
<comment type="caution">
    <text evidence="8">The sequence shown here is derived from an EMBL/GenBank/DDBJ whole genome shotgun (WGS) entry which is preliminary data.</text>
</comment>
<comment type="subcellular location">
    <subcellularLocation>
        <location evidence="1">Cell membrane</location>
        <topology evidence="1">Multi-pass membrane protein</topology>
    </subcellularLocation>
</comment>
<keyword evidence="3" id="KW-1003">Cell membrane</keyword>
<feature type="transmembrane region" description="Helical" evidence="7">
    <location>
        <begin position="149"/>
        <end position="166"/>
    </location>
</feature>
<feature type="transmembrane region" description="Helical" evidence="7">
    <location>
        <begin position="326"/>
        <end position="343"/>
    </location>
</feature>
<evidence type="ECO:0000256" key="6">
    <source>
        <dbReference type="ARBA" id="ARBA00023136"/>
    </source>
</evidence>
<feature type="transmembrane region" description="Helical" evidence="7">
    <location>
        <begin position="172"/>
        <end position="192"/>
    </location>
</feature>
<keyword evidence="4 7" id="KW-0812">Transmembrane</keyword>
<feature type="transmembrane region" description="Helical" evidence="7">
    <location>
        <begin position="12"/>
        <end position="38"/>
    </location>
</feature>
<feature type="transmembrane region" description="Helical" evidence="7">
    <location>
        <begin position="81"/>
        <end position="104"/>
    </location>
</feature>
<sequence>MSESLKEKTAKGLFWGGLSNGLQQILNLLFGIFIARILNAGDYGMVGMLMIFSAIAGIIQDSGFSIALINKRNATHKDYNAVFWFCALVGISMYLILFFIAPLIARFYGIPQLVPLSRFLFLGFLIGSLGTVHGAILTKKMMIKQKAKANIIAILFSGTVGVIMALNGMSYWGIAAQNITYMLTLVILIWHYSPWKPTLKINLNPLKGMFSFSFKVLITNIFVQANANIFSALLGKFYNPSQVGFYTQGNKWMVMGNTFIASMVNGVSQPVLAEVSAEKDRQLKIFRKMLRFTAFVSFPIMFGLALIAPELILITVTDKWLPSVPILQLLCIWGAVSPLNTLFSNMIVSHGRSNIFMWNTITLGILQFGILLLLHRFGIYAMIIGFATVNICWIFIWQRFARRFIGLRLIDMLKDILPYAFFALLSIGISYSIVIKIDNIYASVIIKFICAVILYLFFMWISRSVMFRESISFIYKKRRKI</sequence>
<keyword evidence="9" id="KW-1185">Reference proteome</keyword>
<feature type="transmembrane region" description="Helical" evidence="7">
    <location>
        <begin position="416"/>
        <end position="434"/>
    </location>
</feature>
<dbReference type="RefSeq" id="WP_255025135.1">
    <property type="nucleotide sequence ID" value="NZ_JANDHW010000001.1"/>
</dbReference>
<feature type="transmembrane region" description="Helical" evidence="7">
    <location>
        <begin position="44"/>
        <end position="69"/>
    </location>
</feature>
<feature type="transmembrane region" description="Helical" evidence="7">
    <location>
        <begin position="212"/>
        <end position="234"/>
    </location>
</feature>
<evidence type="ECO:0000313" key="9">
    <source>
        <dbReference type="Proteomes" id="UP001205603"/>
    </source>
</evidence>
<proteinExistence type="inferred from homology"/>
<feature type="transmembrane region" description="Helical" evidence="7">
    <location>
        <begin position="116"/>
        <end position="137"/>
    </location>
</feature>
<feature type="transmembrane region" description="Helical" evidence="7">
    <location>
        <begin position="379"/>
        <end position="396"/>
    </location>
</feature>
<organism evidence="8 9">
    <name type="scientific">Coprobacter tertius</name>
    <dbReference type="NCBI Taxonomy" id="2944915"/>
    <lineage>
        <taxon>Bacteria</taxon>
        <taxon>Pseudomonadati</taxon>
        <taxon>Bacteroidota</taxon>
        <taxon>Bacteroidia</taxon>
        <taxon>Bacteroidales</taxon>
        <taxon>Barnesiellaceae</taxon>
        <taxon>Coprobacter</taxon>
    </lineage>
</organism>
<comment type="similarity">
    <text evidence="2">Belongs to the polysaccharide synthase family.</text>
</comment>
<evidence type="ECO:0000256" key="3">
    <source>
        <dbReference type="ARBA" id="ARBA00022475"/>
    </source>
</evidence>
<dbReference type="EMBL" id="JANDHW010000001">
    <property type="protein sequence ID" value="MCP9610604.1"/>
    <property type="molecule type" value="Genomic_DNA"/>
</dbReference>
<evidence type="ECO:0000256" key="5">
    <source>
        <dbReference type="ARBA" id="ARBA00022989"/>
    </source>
</evidence>
<keyword evidence="6 7" id="KW-0472">Membrane</keyword>
<evidence type="ECO:0000256" key="7">
    <source>
        <dbReference type="SAM" id="Phobius"/>
    </source>
</evidence>
<feature type="transmembrane region" description="Helical" evidence="7">
    <location>
        <begin position="355"/>
        <end position="373"/>
    </location>
</feature>
<dbReference type="Proteomes" id="UP001205603">
    <property type="component" value="Unassembled WGS sequence"/>
</dbReference>
<keyword evidence="5 7" id="KW-1133">Transmembrane helix</keyword>